<proteinExistence type="predicted"/>
<dbReference type="Gene3D" id="3.30.2010.10">
    <property type="entry name" value="Metalloproteases ('zincins'), catalytic domain"/>
    <property type="match status" value="1"/>
</dbReference>
<dbReference type="GO" id="GO:0008237">
    <property type="term" value="F:metallopeptidase activity"/>
    <property type="evidence" value="ECO:0007669"/>
    <property type="project" value="UniProtKB-KW"/>
</dbReference>
<evidence type="ECO:0000313" key="2">
    <source>
        <dbReference type="EMBL" id="MDF2257643.1"/>
    </source>
</evidence>
<keyword evidence="2" id="KW-0645">Protease</keyword>
<sequence>MSTTVQQAIAALPLPEGWRWRVDCRPRRRTLGIEVTPDGEVVFAVPMNADPGTVAAAVRRRLPRLGAVVRRRTTRPGEPVKELVVGSSFAYLGRRYRLRLVEAGPHSRVRLRAGWLELPEPSSPVAGVASLVGWYTERGRRWLAARTDSVETRIGVRSEGVTVGDLGVRWGSCTADGSISLHWAVMQLPPDLIEYVLVHELCHLKEPGHGPAFRREMTLALPDFARRETWFEQEEPFMWRGSVR</sequence>
<dbReference type="EMBL" id="JARHTQ010000011">
    <property type="protein sequence ID" value="MDF2257643.1"/>
    <property type="molecule type" value="Genomic_DNA"/>
</dbReference>
<dbReference type="InterPro" id="IPR002725">
    <property type="entry name" value="YgjP-like_metallopeptidase"/>
</dbReference>
<gene>
    <name evidence="2" type="ORF">P2L57_18555</name>
</gene>
<dbReference type="Proteomes" id="UP001220022">
    <property type="component" value="Unassembled WGS sequence"/>
</dbReference>
<dbReference type="InterPro" id="IPR053136">
    <property type="entry name" value="UTP_pyrophosphatase-like"/>
</dbReference>
<comment type="caution">
    <text evidence="2">The sequence shown here is derived from an EMBL/GenBank/DDBJ whole genome shotgun (WGS) entry which is preliminary data.</text>
</comment>
<keyword evidence="3" id="KW-1185">Reference proteome</keyword>
<organism evidence="2 3">
    <name type="scientific">Streptantibioticus ferralitis</name>
    <dbReference type="NCBI Taxonomy" id="236510"/>
    <lineage>
        <taxon>Bacteria</taxon>
        <taxon>Bacillati</taxon>
        <taxon>Actinomycetota</taxon>
        <taxon>Actinomycetes</taxon>
        <taxon>Kitasatosporales</taxon>
        <taxon>Streptomycetaceae</taxon>
        <taxon>Streptantibioticus</taxon>
    </lineage>
</organism>
<reference evidence="2 3" key="1">
    <citation type="submission" date="2023-03" db="EMBL/GenBank/DDBJ databases">
        <title>Draft genome sequence of type strain Streptomyces ferralitis JCM 14344.</title>
        <authorList>
            <person name="Klaysubun C."/>
            <person name="Duangmal K."/>
        </authorList>
    </citation>
    <scope>NUCLEOTIDE SEQUENCE [LARGE SCALE GENOMIC DNA]</scope>
    <source>
        <strain evidence="2 3">JCM 14344</strain>
    </source>
</reference>
<feature type="domain" description="YgjP-like metallopeptidase" evidence="1">
    <location>
        <begin position="29"/>
        <end position="233"/>
    </location>
</feature>
<accession>A0ABT5Z1K8</accession>
<dbReference type="PANTHER" id="PTHR30399:SF1">
    <property type="entry name" value="UTP PYROPHOSPHATASE"/>
    <property type="match status" value="1"/>
</dbReference>
<protein>
    <submittedName>
        <fullName evidence="2">SprT family zinc-dependent metalloprotease</fullName>
    </submittedName>
</protein>
<dbReference type="PANTHER" id="PTHR30399">
    <property type="entry name" value="UNCHARACTERIZED PROTEIN YGJP"/>
    <property type="match status" value="1"/>
</dbReference>
<evidence type="ECO:0000259" key="1">
    <source>
        <dbReference type="Pfam" id="PF01863"/>
    </source>
</evidence>
<dbReference type="CDD" id="cd07344">
    <property type="entry name" value="M48_yhfN_like"/>
    <property type="match status" value="1"/>
</dbReference>
<name>A0ABT5Z1K8_9ACTN</name>
<keyword evidence="2" id="KW-0378">Hydrolase</keyword>
<keyword evidence="2" id="KW-0482">Metalloprotease</keyword>
<dbReference type="RefSeq" id="WP_275815867.1">
    <property type="nucleotide sequence ID" value="NZ_BAAANM010000027.1"/>
</dbReference>
<evidence type="ECO:0000313" key="3">
    <source>
        <dbReference type="Proteomes" id="UP001220022"/>
    </source>
</evidence>
<dbReference type="Pfam" id="PF01863">
    <property type="entry name" value="YgjP-like"/>
    <property type="match status" value="1"/>
</dbReference>